<evidence type="ECO:0000256" key="1">
    <source>
        <dbReference type="SAM" id="MobiDB-lite"/>
    </source>
</evidence>
<organism evidence="2 3">
    <name type="scientific">Mycena metata</name>
    <dbReference type="NCBI Taxonomy" id="1033252"/>
    <lineage>
        <taxon>Eukaryota</taxon>
        <taxon>Fungi</taxon>
        <taxon>Dikarya</taxon>
        <taxon>Basidiomycota</taxon>
        <taxon>Agaricomycotina</taxon>
        <taxon>Agaricomycetes</taxon>
        <taxon>Agaricomycetidae</taxon>
        <taxon>Agaricales</taxon>
        <taxon>Marasmiineae</taxon>
        <taxon>Mycenaceae</taxon>
        <taxon>Mycena</taxon>
    </lineage>
</organism>
<protein>
    <submittedName>
        <fullName evidence="2">Uncharacterized protein</fullName>
    </submittedName>
</protein>
<keyword evidence="3" id="KW-1185">Reference proteome</keyword>
<dbReference type="Proteomes" id="UP001215598">
    <property type="component" value="Unassembled WGS sequence"/>
</dbReference>
<comment type="caution">
    <text evidence="2">The sequence shown here is derived from an EMBL/GenBank/DDBJ whole genome shotgun (WGS) entry which is preliminary data.</text>
</comment>
<accession>A0AAD7J863</accession>
<dbReference type="EMBL" id="JARKIB010000040">
    <property type="protein sequence ID" value="KAJ7759196.1"/>
    <property type="molecule type" value="Genomic_DNA"/>
</dbReference>
<gene>
    <name evidence="2" type="ORF">B0H16DRAFT_1534747</name>
</gene>
<sequence length="432" mass="48503">MTNNQRSKQAKIQSLLPSSIFTGPMSQQTRRETEKELLERLTKLRQDFDAHAANPSPGTTKWAETFEQNLGDLQTVVHTVSRAPRAPPPLKPSAAGPSQAGPEQSAPVPPTKKAKKDSEATDHAAKHFETICAGIQKGPLEIHDWLQLLEDGFNLGEDKILREIAALERGLRGLAGYGDSAQASQRQWRKGVASKVSTAGPSFATKLEEYSAPLASDGWSGLLKQNRLLETHIRETTAGEMLGHVYEVIASIDFIVQWNELSDFGRTRYYEAVFAELDDNVAAFQDLDPVGRQNLISTTYKTSFNNWKKRCRRQEIASRNRMYKLYHAIGPHMVLEPLWCTQLLHENRTSTHFASIFDSFLANIPFDPNNEKLSIAMNRYPDNWAATVGVLHALDKDLALHFVAFMDRCPSKVGESRRAWFEQQNGEQEDSD</sequence>
<name>A0AAD7J863_9AGAR</name>
<feature type="region of interest" description="Disordered" evidence="1">
    <location>
        <begin position="1"/>
        <end position="36"/>
    </location>
</feature>
<dbReference type="AlphaFoldDB" id="A0AAD7J863"/>
<evidence type="ECO:0000313" key="2">
    <source>
        <dbReference type="EMBL" id="KAJ7759196.1"/>
    </source>
</evidence>
<evidence type="ECO:0000313" key="3">
    <source>
        <dbReference type="Proteomes" id="UP001215598"/>
    </source>
</evidence>
<reference evidence="2" key="1">
    <citation type="submission" date="2023-03" db="EMBL/GenBank/DDBJ databases">
        <title>Massive genome expansion in bonnet fungi (Mycena s.s.) driven by repeated elements and novel gene families across ecological guilds.</title>
        <authorList>
            <consortium name="Lawrence Berkeley National Laboratory"/>
            <person name="Harder C.B."/>
            <person name="Miyauchi S."/>
            <person name="Viragh M."/>
            <person name="Kuo A."/>
            <person name="Thoen E."/>
            <person name="Andreopoulos B."/>
            <person name="Lu D."/>
            <person name="Skrede I."/>
            <person name="Drula E."/>
            <person name="Henrissat B."/>
            <person name="Morin E."/>
            <person name="Kohler A."/>
            <person name="Barry K."/>
            <person name="LaButti K."/>
            <person name="Morin E."/>
            <person name="Salamov A."/>
            <person name="Lipzen A."/>
            <person name="Mereny Z."/>
            <person name="Hegedus B."/>
            <person name="Baldrian P."/>
            <person name="Stursova M."/>
            <person name="Weitz H."/>
            <person name="Taylor A."/>
            <person name="Grigoriev I.V."/>
            <person name="Nagy L.G."/>
            <person name="Martin F."/>
            <person name="Kauserud H."/>
        </authorList>
    </citation>
    <scope>NUCLEOTIDE SEQUENCE</scope>
    <source>
        <strain evidence="2">CBHHK182m</strain>
    </source>
</reference>
<proteinExistence type="predicted"/>
<feature type="region of interest" description="Disordered" evidence="1">
    <location>
        <begin position="83"/>
        <end position="122"/>
    </location>
</feature>
<feature type="compositionally biased region" description="Polar residues" evidence="1">
    <location>
        <begin position="1"/>
        <end position="28"/>
    </location>
</feature>